<gene>
    <name evidence="1" type="ORF">BW685_21495</name>
</gene>
<reference evidence="1 2" key="1">
    <citation type="submission" date="2017-01" db="EMBL/GenBank/DDBJ databases">
        <title>Phylogeographic, genomic and meropenem susceptibility analysis of Burkholderia ubonensis.</title>
        <authorList>
            <person name="Price E.P."/>
            <person name="Sarovich D.S."/>
            <person name="Webb J.R."/>
            <person name="Hall C.M."/>
            <person name="Sahl J.W."/>
            <person name="Kaestli M."/>
            <person name="Mayo M."/>
            <person name="Harrington G."/>
            <person name="Baker A.L."/>
            <person name="Sidak-Loftis L.C."/>
            <person name="Lummis M."/>
            <person name="Schupp J.M."/>
            <person name="Gillece J.D."/>
            <person name="Tuanyok A."/>
            <person name="Warner J."/>
            <person name="Busch J.D."/>
            <person name="Keim P."/>
            <person name="Currie B.J."/>
            <person name="Wagner D.M."/>
        </authorList>
    </citation>
    <scope>NUCLEOTIDE SEQUENCE [LARGE SCALE GENOMIC DNA]</scope>
    <source>
        <strain evidence="1 2">A21</strain>
    </source>
</reference>
<dbReference type="AlphaFoldDB" id="A0A1R1J7Q7"/>
<accession>A0A1R1J7Q7</accession>
<dbReference type="EMBL" id="MTJZ01000033">
    <property type="protein sequence ID" value="OMG71367.1"/>
    <property type="molecule type" value="Genomic_DNA"/>
</dbReference>
<dbReference type="Proteomes" id="UP000187194">
    <property type="component" value="Unassembled WGS sequence"/>
</dbReference>
<comment type="caution">
    <text evidence="1">The sequence shown here is derived from an EMBL/GenBank/DDBJ whole genome shotgun (WGS) entry which is preliminary data.</text>
</comment>
<organism evidence="1 2">
    <name type="scientific">Burkholderia ubonensis</name>
    <dbReference type="NCBI Taxonomy" id="101571"/>
    <lineage>
        <taxon>Bacteria</taxon>
        <taxon>Pseudomonadati</taxon>
        <taxon>Pseudomonadota</taxon>
        <taxon>Betaproteobacteria</taxon>
        <taxon>Burkholderiales</taxon>
        <taxon>Burkholderiaceae</taxon>
        <taxon>Burkholderia</taxon>
        <taxon>Burkholderia cepacia complex</taxon>
    </lineage>
</organism>
<name>A0A1R1J7Q7_9BURK</name>
<sequence>MKELVIDETSHDALEPRIGGGALIGGVESWPTSSSGEALHLIASLPAAFLRIAGCGYEYMSVFSLYSASEYFLDRVTYHGDPDEMEIITRDRTTRVIFHARGTEMFGTHVIPARTLRVRDEVAHPFHGSGIGGHPGLLQDENLSLPQDFEFAIQLYSGDFPDGWTDIFGLSDALGYLFVATKSGKGLFFVQVT</sequence>
<evidence type="ECO:0000313" key="1">
    <source>
        <dbReference type="EMBL" id="OMG71367.1"/>
    </source>
</evidence>
<evidence type="ECO:0008006" key="3">
    <source>
        <dbReference type="Google" id="ProtNLM"/>
    </source>
</evidence>
<evidence type="ECO:0000313" key="2">
    <source>
        <dbReference type="Proteomes" id="UP000187194"/>
    </source>
</evidence>
<proteinExistence type="predicted"/>
<protein>
    <recommendedName>
        <fullName evidence="3">DUF1963 domain-containing protein</fullName>
    </recommendedName>
</protein>